<keyword evidence="1 2" id="KW-0812">Transmembrane</keyword>
<keyword evidence="3" id="KW-1185">Reference proteome</keyword>
<dbReference type="GeneID" id="24438149"/>
<proteinExistence type="predicted"/>
<feature type="transmembrane region" description="Helical" evidence="1">
    <location>
        <begin position="162"/>
        <end position="181"/>
    </location>
</feature>
<evidence type="ECO:0000313" key="2">
    <source>
        <dbReference type="EMBL" id="EWS73833.1"/>
    </source>
</evidence>
<protein>
    <submittedName>
        <fullName evidence="2">Transmembrane protein, putative</fullName>
    </submittedName>
</protein>
<reference evidence="3" key="1">
    <citation type="journal article" date="2006" name="PLoS Biol.">
        <title>Macronuclear genome sequence of the ciliate Tetrahymena thermophila, a model eukaryote.</title>
        <authorList>
            <person name="Eisen J.A."/>
            <person name="Coyne R.S."/>
            <person name="Wu M."/>
            <person name="Wu D."/>
            <person name="Thiagarajan M."/>
            <person name="Wortman J.R."/>
            <person name="Badger J.H."/>
            <person name="Ren Q."/>
            <person name="Amedeo P."/>
            <person name="Jones K.M."/>
            <person name="Tallon L.J."/>
            <person name="Delcher A.L."/>
            <person name="Salzberg S.L."/>
            <person name="Silva J.C."/>
            <person name="Haas B.J."/>
            <person name="Majoros W.H."/>
            <person name="Farzad M."/>
            <person name="Carlton J.M."/>
            <person name="Smith R.K. Jr."/>
            <person name="Garg J."/>
            <person name="Pearlman R.E."/>
            <person name="Karrer K.M."/>
            <person name="Sun L."/>
            <person name="Manning G."/>
            <person name="Elde N.C."/>
            <person name="Turkewitz A.P."/>
            <person name="Asai D.J."/>
            <person name="Wilkes D.E."/>
            <person name="Wang Y."/>
            <person name="Cai H."/>
            <person name="Collins K."/>
            <person name="Stewart B.A."/>
            <person name="Lee S.R."/>
            <person name="Wilamowska K."/>
            <person name="Weinberg Z."/>
            <person name="Ruzzo W.L."/>
            <person name="Wloga D."/>
            <person name="Gaertig J."/>
            <person name="Frankel J."/>
            <person name="Tsao C.-C."/>
            <person name="Gorovsky M.A."/>
            <person name="Keeling P.J."/>
            <person name="Waller R.F."/>
            <person name="Patron N.J."/>
            <person name="Cherry J.M."/>
            <person name="Stover N.A."/>
            <person name="Krieger C.J."/>
            <person name="del Toro C."/>
            <person name="Ryder H.F."/>
            <person name="Williamson S.C."/>
            <person name="Barbeau R.A."/>
            <person name="Hamilton E.P."/>
            <person name="Orias E."/>
        </authorList>
    </citation>
    <scope>NUCLEOTIDE SEQUENCE [LARGE SCALE GENOMIC DNA]</scope>
    <source>
        <strain evidence="3">SB210</strain>
    </source>
</reference>
<sequence>MSRLTFVDNFIYPFQVAQLIQYQYPQRINNPLYHQTQNIIVILLNFLQLIVSQKNCLSKYLKDILSLLLQNLRKINYIQHHQCHILLSQSLNLNSYFIILKFPSLHQLLQFQNQKTQHHFLHYIKYLLSDYFSHFQKNGLRTQNKLYEVVSLHFLLVLKFDLYYYLCKFIAHLSCFFSLLVF</sequence>
<dbReference type="RefSeq" id="XP_012653580.1">
    <property type="nucleotide sequence ID" value="XM_012798126.1"/>
</dbReference>
<dbReference type="EMBL" id="GG662656">
    <property type="protein sequence ID" value="EWS73833.1"/>
    <property type="molecule type" value="Genomic_DNA"/>
</dbReference>
<name>W7XBQ4_TETTS</name>
<dbReference type="AlphaFoldDB" id="W7XBQ4"/>
<keyword evidence="1" id="KW-1133">Transmembrane helix</keyword>
<evidence type="ECO:0000313" key="3">
    <source>
        <dbReference type="Proteomes" id="UP000009168"/>
    </source>
</evidence>
<dbReference type="KEGG" id="tet:TTHERM_000277089"/>
<evidence type="ECO:0000256" key="1">
    <source>
        <dbReference type="SAM" id="Phobius"/>
    </source>
</evidence>
<gene>
    <name evidence="2" type="ORF">TTHERM_000277089</name>
</gene>
<dbReference type="Proteomes" id="UP000009168">
    <property type="component" value="Unassembled WGS sequence"/>
</dbReference>
<organism evidence="2 3">
    <name type="scientific">Tetrahymena thermophila (strain SB210)</name>
    <dbReference type="NCBI Taxonomy" id="312017"/>
    <lineage>
        <taxon>Eukaryota</taxon>
        <taxon>Sar</taxon>
        <taxon>Alveolata</taxon>
        <taxon>Ciliophora</taxon>
        <taxon>Intramacronucleata</taxon>
        <taxon>Oligohymenophorea</taxon>
        <taxon>Hymenostomatida</taxon>
        <taxon>Tetrahymenina</taxon>
        <taxon>Tetrahymenidae</taxon>
        <taxon>Tetrahymena</taxon>
    </lineage>
</organism>
<keyword evidence="1" id="KW-0472">Membrane</keyword>
<accession>W7XBQ4</accession>
<dbReference type="InParanoid" id="W7XBQ4"/>